<dbReference type="Gene3D" id="1.10.1790.10">
    <property type="entry name" value="PRD domain"/>
    <property type="match status" value="2"/>
</dbReference>
<dbReference type="InterPro" id="IPR036388">
    <property type="entry name" value="WH-like_DNA-bd_sf"/>
</dbReference>
<feature type="domain" description="HTH deoR-type" evidence="4">
    <location>
        <begin position="4"/>
        <end position="63"/>
    </location>
</feature>
<evidence type="ECO:0000313" key="6">
    <source>
        <dbReference type="EMBL" id="KMT59145.1"/>
    </source>
</evidence>
<reference evidence="6 7" key="1">
    <citation type="journal article" date="2015" name="Genome Biol. Evol.">
        <title>Comparative Genomics of Listeria Sensu Lato: Genus-Wide Differences in Evolutionary Dynamics and the Progressive Gain of Complex, Potentially Pathogenicity-Related Traits through Lateral Gene Transfer.</title>
        <authorList>
            <person name="Chiara M."/>
            <person name="Caruso M."/>
            <person name="D'Erchia A.M."/>
            <person name="Manzari C."/>
            <person name="Fraccalvieri R."/>
            <person name="Goffredo E."/>
            <person name="Latorre L."/>
            <person name="Miccolupo A."/>
            <person name="Padalino I."/>
            <person name="Santagada G."/>
            <person name="Chiocco D."/>
            <person name="Pesole G."/>
            <person name="Horner D.S."/>
            <person name="Parisi A."/>
        </authorList>
    </citation>
    <scope>NUCLEOTIDE SEQUENCE [LARGE SCALE GENOMIC DNA]</scope>
    <source>
        <strain evidence="6 7">1991</strain>
    </source>
</reference>
<keyword evidence="3" id="KW-0804">Transcription</keyword>
<dbReference type="SUPFAM" id="SSF63520">
    <property type="entry name" value="PTS-regulatory domain, PRD"/>
    <property type="match status" value="2"/>
</dbReference>
<dbReference type="InterPro" id="IPR050661">
    <property type="entry name" value="BglG_antiterminators"/>
</dbReference>
<accession>A0A0J8G931</accession>
<evidence type="ECO:0000313" key="7">
    <source>
        <dbReference type="Proteomes" id="UP000052258"/>
    </source>
</evidence>
<dbReference type="Pfam" id="PF08279">
    <property type="entry name" value="HTH_11"/>
    <property type="match status" value="1"/>
</dbReference>
<organism evidence="6 7">
    <name type="scientific">Listeria fleischmannii 1991</name>
    <dbReference type="NCBI Taxonomy" id="1430899"/>
    <lineage>
        <taxon>Bacteria</taxon>
        <taxon>Bacillati</taxon>
        <taxon>Bacillota</taxon>
        <taxon>Bacilli</taxon>
        <taxon>Bacillales</taxon>
        <taxon>Listeriaceae</taxon>
        <taxon>Listeria</taxon>
    </lineage>
</organism>
<evidence type="ECO:0000256" key="3">
    <source>
        <dbReference type="ARBA" id="ARBA00023163"/>
    </source>
</evidence>
<dbReference type="PANTHER" id="PTHR30185">
    <property type="entry name" value="CRYPTIC BETA-GLUCOSIDE BGL OPERON ANTITERMINATOR"/>
    <property type="match status" value="1"/>
</dbReference>
<dbReference type="Gene3D" id="1.10.10.10">
    <property type="entry name" value="Winged helix-like DNA-binding domain superfamily/Winged helix DNA-binding domain"/>
    <property type="match status" value="2"/>
</dbReference>
<protein>
    <submittedName>
        <fullName evidence="6">PTS modulated transcriptional regulator MtlR family protein</fullName>
    </submittedName>
</protein>
<gene>
    <name evidence="6" type="ORF">X560_1686</name>
</gene>
<feature type="domain" description="PRD" evidence="5">
    <location>
        <begin position="304"/>
        <end position="408"/>
    </location>
</feature>
<comment type="caution">
    <text evidence="6">The sequence shown here is derived from an EMBL/GenBank/DDBJ whole genome shotgun (WGS) entry which is preliminary data.</text>
</comment>
<dbReference type="EMBL" id="AZHO01000021">
    <property type="protein sequence ID" value="KMT59145.1"/>
    <property type="molecule type" value="Genomic_DNA"/>
</dbReference>
<dbReference type="PROSITE" id="PS51372">
    <property type="entry name" value="PRD_2"/>
    <property type="match status" value="2"/>
</dbReference>
<dbReference type="Pfam" id="PF00874">
    <property type="entry name" value="PRD"/>
    <property type="match status" value="2"/>
</dbReference>
<dbReference type="PROSITE" id="PS51000">
    <property type="entry name" value="HTH_DEOR_2"/>
    <property type="match status" value="1"/>
</dbReference>
<dbReference type="PANTHER" id="PTHR30185:SF18">
    <property type="entry name" value="TRANSCRIPTIONAL REGULATOR MTLR"/>
    <property type="match status" value="1"/>
</dbReference>
<dbReference type="SUPFAM" id="SSF46785">
    <property type="entry name" value="Winged helix' DNA-binding domain"/>
    <property type="match status" value="2"/>
</dbReference>
<keyword evidence="7" id="KW-1185">Reference proteome</keyword>
<evidence type="ECO:0000256" key="1">
    <source>
        <dbReference type="ARBA" id="ARBA00022737"/>
    </source>
</evidence>
<dbReference type="InterPro" id="IPR036634">
    <property type="entry name" value="PRD_sf"/>
</dbReference>
<feature type="domain" description="PRD" evidence="5">
    <location>
        <begin position="196"/>
        <end position="299"/>
    </location>
</feature>
<dbReference type="InterPro" id="IPR036390">
    <property type="entry name" value="WH_DNA-bd_sf"/>
</dbReference>
<dbReference type="RefSeq" id="WP_059140084.1">
    <property type="nucleotide sequence ID" value="NZ_KQ130616.1"/>
</dbReference>
<keyword evidence="2" id="KW-0805">Transcription regulation</keyword>
<evidence type="ECO:0000256" key="2">
    <source>
        <dbReference type="ARBA" id="ARBA00023015"/>
    </source>
</evidence>
<dbReference type="GO" id="GO:0003700">
    <property type="term" value="F:DNA-binding transcription factor activity"/>
    <property type="evidence" value="ECO:0007669"/>
    <property type="project" value="InterPro"/>
</dbReference>
<proteinExistence type="predicted"/>
<dbReference type="OrthoDB" id="9776005at2"/>
<name>A0A0J8G931_9LIST</name>
<dbReference type="AlphaFoldDB" id="A0A0J8G931"/>
<evidence type="ECO:0000259" key="5">
    <source>
        <dbReference type="PROSITE" id="PS51372"/>
    </source>
</evidence>
<dbReference type="Proteomes" id="UP000052258">
    <property type="component" value="Unassembled WGS sequence"/>
</dbReference>
<dbReference type="InterPro" id="IPR013196">
    <property type="entry name" value="HTH_11"/>
</dbReference>
<dbReference type="InterPro" id="IPR001034">
    <property type="entry name" value="DeoR_HTH"/>
</dbReference>
<dbReference type="PATRIC" id="fig|1430899.3.peg.1723"/>
<dbReference type="InterPro" id="IPR011608">
    <property type="entry name" value="PRD"/>
</dbReference>
<evidence type="ECO:0000259" key="4">
    <source>
        <dbReference type="PROSITE" id="PS51000"/>
    </source>
</evidence>
<sequence length="693" mass="79406">MYLSARSRIILEKILPEKGDATIQQLASDLGVSERTVRRDLDEVKQTLENFDLILVRKGSKLSVSGSLQNRENVQKTLLDLIGNEFTPLERQYFILRVLLTTNEPVKLIALASELSVTVATVGSDLTRLEEEWNGKIRIERKRGIGVKLDCSIIEKRELLRELLFMSMPKIKLYQYLVDILDGAPVSNNYEFLTHFIDFQILELADRSLTRWMKKLSYEVNNDSLVDLLIYLLIAVKQISKGKMISKKSDNHIFIQDYPEYDIAERILKDCLPDQTIPEAEITELTMQVLESEIRTGEDVFYRNEKVQAIRIAKKLISRVAKEIDLPLSQMSLLKGLTEHIQYSLIRLKKKMPLNNPLLPLIKSEFGDLFYVVQHIASELYPFKKLPEEETGFIVLHFEAAIIQSENLRPYSALVVTSRSNGVSTWLRARFRKRLPKLQKIKFVTPLELVKETNLHKYDIILSTTDLTDFKVDYELISIFISDAEMKDIQHKLEKIVSAKGDDVDFPGFASDTKKLPETLSNLKSMHQFYGLIISFLESIYIESGSDMTRNKEDNLRSFSQSIASKKPDLSSDKIFKKLSSLEARQKIISGGTNSAYFLVNDNVQTASTHIFTLNHSIDFQIEDGLKSPVSTVMVFMLPYELNAELLEITTYLLTVLTEDDAAILLAESGDETKIISLFTTYLEEFLEHKRKN</sequence>
<keyword evidence="1" id="KW-0677">Repeat</keyword>